<dbReference type="AlphaFoldDB" id="A0A3M8QNH8"/>
<dbReference type="InterPro" id="IPR011990">
    <property type="entry name" value="TPR-like_helical_dom_sf"/>
</dbReference>
<dbReference type="OrthoDB" id="5298822at2"/>
<dbReference type="Gene3D" id="1.25.40.10">
    <property type="entry name" value="Tetratricopeptide repeat domain"/>
    <property type="match status" value="1"/>
</dbReference>
<dbReference type="RefSeq" id="WP_123106214.1">
    <property type="nucleotide sequence ID" value="NZ_CP127527.1"/>
</dbReference>
<organism evidence="4">
    <name type="scientific">Acidithiobacillus sulfuriphilus</name>
    <dbReference type="NCBI Taxonomy" id="1867749"/>
    <lineage>
        <taxon>Bacteria</taxon>
        <taxon>Pseudomonadati</taxon>
        <taxon>Pseudomonadota</taxon>
        <taxon>Acidithiobacillia</taxon>
        <taxon>Acidithiobacillales</taxon>
        <taxon>Acidithiobacillaceae</taxon>
        <taxon>Acidithiobacillus</taxon>
    </lineage>
</organism>
<feature type="compositionally biased region" description="Gly residues" evidence="1">
    <location>
        <begin position="250"/>
        <end position="260"/>
    </location>
</feature>
<accession>A0A3M8QNH8</accession>
<feature type="signal peptide" evidence="3">
    <location>
        <begin position="1"/>
        <end position="22"/>
    </location>
</feature>
<evidence type="ECO:0000256" key="3">
    <source>
        <dbReference type="SAM" id="SignalP"/>
    </source>
</evidence>
<evidence type="ECO:0000256" key="1">
    <source>
        <dbReference type="SAM" id="MobiDB-lite"/>
    </source>
</evidence>
<evidence type="ECO:0000313" key="4">
    <source>
        <dbReference type="EMBL" id="RNF57787.1"/>
    </source>
</evidence>
<sequence>MQRFITGLGALGLLLFSPMVWAAGPSVDQVYQAAKAGDLAGAQRMMAEVLQQHPHSAQAHYVESRLLAQQGKWQDAATQLQEAQRLAPGLPFVKVADAQAFAKQVAAHQGRATPAWLRMLAIALGAGLLFWLITAFFRRRRPVQSMPYGGNNPSAFGGPMGGGGYGPGNMGGPQAGPGLGSGLASGLATGVGIGAGLAAGEALAGSLFGHKDGAAADPAANPAADSDFGMNNDSWGANDQLASNQDDGFGFDGGDDGSWG</sequence>
<feature type="region of interest" description="Disordered" evidence="1">
    <location>
        <begin position="215"/>
        <end position="260"/>
    </location>
</feature>
<dbReference type="EMBL" id="RIZI01000195">
    <property type="protein sequence ID" value="RNF57787.1"/>
    <property type="molecule type" value="Genomic_DNA"/>
</dbReference>
<protein>
    <submittedName>
        <fullName evidence="4">Tetratricopeptide repeat protein</fullName>
    </submittedName>
</protein>
<reference evidence="4" key="1">
    <citation type="submission" date="2018-10" db="EMBL/GenBank/DDBJ databases">
        <title>Acidithiobacillus sulfuriphilus sp. nov.: an extremely acidophilic sulfur-oxidizing chemolithotroph isolated from a neutral pH environment.</title>
        <authorList>
            <person name="Falagan C."/>
            <person name="Moya-Beltran A."/>
            <person name="Quatrini R."/>
            <person name="Johnson D.B."/>
        </authorList>
    </citation>
    <scope>NUCLEOTIDE SEQUENCE [LARGE SCALE GENOMIC DNA]</scope>
    <source>
        <strain evidence="4">CJ-2</strain>
    </source>
</reference>
<feature type="chain" id="PRO_5018220333" evidence="3">
    <location>
        <begin position="23"/>
        <end position="260"/>
    </location>
</feature>
<gene>
    <name evidence="4" type="ORF">EC580_14265</name>
</gene>
<dbReference type="Pfam" id="PF13432">
    <property type="entry name" value="TPR_16"/>
    <property type="match status" value="1"/>
</dbReference>
<keyword evidence="2" id="KW-0812">Transmembrane</keyword>
<keyword evidence="2" id="KW-1133">Transmembrane helix</keyword>
<keyword evidence="3" id="KW-0732">Signal</keyword>
<comment type="caution">
    <text evidence="4">The sequence shown here is derived from an EMBL/GenBank/DDBJ whole genome shotgun (WGS) entry which is preliminary data.</text>
</comment>
<dbReference type="SUPFAM" id="SSF48452">
    <property type="entry name" value="TPR-like"/>
    <property type="match status" value="1"/>
</dbReference>
<feature type="compositionally biased region" description="Polar residues" evidence="1">
    <location>
        <begin position="229"/>
        <end position="245"/>
    </location>
</feature>
<keyword evidence="2" id="KW-0472">Membrane</keyword>
<name>A0A3M8QNH8_9PROT</name>
<feature type="compositionally biased region" description="Low complexity" evidence="1">
    <location>
        <begin position="215"/>
        <end position="225"/>
    </location>
</feature>
<feature type="transmembrane region" description="Helical" evidence="2">
    <location>
        <begin position="115"/>
        <end position="137"/>
    </location>
</feature>
<evidence type="ECO:0000256" key="2">
    <source>
        <dbReference type="SAM" id="Phobius"/>
    </source>
</evidence>
<proteinExistence type="predicted"/>